<keyword evidence="2" id="KW-0645">Protease</keyword>
<evidence type="ECO:0000256" key="8">
    <source>
        <dbReference type="SAM" id="SignalP"/>
    </source>
</evidence>
<dbReference type="InterPro" id="IPR050819">
    <property type="entry name" value="Tripeptidyl-peptidase_I"/>
</dbReference>
<name>A0A7V8SWI2_9BACT</name>
<keyword evidence="8" id="KW-0732">Signal</keyword>
<feature type="chain" id="PRO_5031086969" evidence="8">
    <location>
        <begin position="28"/>
        <end position="668"/>
    </location>
</feature>
<dbReference type="InterPro" id="IPR023828">
    <property type="entry name" value="Peptidase_S8_Ser-AS"/>
</dbReference>
<accession>A0A7V8SWI2</accession>
<dbReference type="EMBL" id="JACDQQ010000767">
    <property type="protein sequence ID" value="MBA0084916.1"/>
    <property type="molecule type" value="Genomic_DNA"/>
</dbReference>
<dbReference type="GO" id="GO:0008240">
    <property type="term" value="F:tripeptidyl-peptidase activity"/>
    <property type="evidence" value="ECO:0007669"/>
    <property type="project" value="TreeGrafter"/>
</dbReference>
<dbReference type="SUPFAM" id="SSF52743">
    <property type="entry name" value="Subtilisin-like"/>
    <property type="match status" value="1"/>
</dbReference>
<evidence type="ECO:0000256" key="1">
    <source>
        <dbReference type="ARBA" id="ARBA00001913"/>
    </source>
</evidence>
<dbReference type="InterPro" id="IPR015366">
    <property type="entry name" value="S53_propep"/>
</dbReference>
<evidence type="ECO:0000256" key="2">
    <source>
        <dbReference type="ARBA" id="ARBA00022670"/>
    </source>
</evidence>
<dbReference type="GO" id="GO:0004252">
    <property type="term" value="F:serine-type endopeptidase activity"/>
    <property type="evidence" value="ECO:0007669"/>
    <property type="project" value="InterPro"/>
</dbReference>
<keyword evidence="11" id="KW-1185">Reference proteome</keyword>
<dbReference type="Pfam" id="PF09286">
    <property type="entry name" value="Pro-kuma_activ"/>
    <property type="match status" value="1"/>
</dbReference>
<dbReference type="CDD" id="cd11377">
    <property type="entry name" value="Pro-peptidase_S53"/>
    <property type="match status" value="1"/>
</dbReference>
<keyword evidence="3" id="KW-0479">Metal-binding</keyword>
<dbReference type="InterPro" id="IPR030400">
    <property type="entry name" value="Sedolisin_dom"/>
</dbReference>
<feature type="signal peptide" evidence="8">
    <location>
        <begin position="1"/>
        <end position="27"/>
    </location>
</feature>
<organism evidence="10 11">
    <name type="scientific">Candidatus Acidiferrum panamense</name>
    <dbReference type="NCBI Taxonomy" id="2741543"/>
    <lineage>
        <taxon>Bacteria</taxon>
        <taxon>Pseudomonadati</taxon>
        <taxon>Acidobacteriota</taxon>
        <taxon>Terriglobia</taxon>
        <taxon>Candidatus Acidiferrales</taxon>
        <taxon>Candidatus Acidiferrum</taxon>
    </lineage>
</organism>
<keyword evidence="7" id="KW-0865">Zymogen</keyword>
<dbReference type="SUPFAM" id="SSF54897">
    <property type="entry name" value="Protease propeptides/inhibitors"/>
    <property type="match status" value="1"/>
</dbReference>
<proteinExistence type="predicted"/>
<keyword evidence="6" id="KW-0106">Calcium</keyword>
<evidence type="ECO:0000256" key="7">
    <source>
        <dbReference type="ARBA" id="ARBA00023145"/>
    </source>
</evidence>
<evidence type="ECO:0000313" key="10">
    <source>
        <dbReference type="EMBL" id="MBA0084916.1"/>
    </source>
</evidence>
<evidence type="ECO:0000259" key="9">
    <source>
        <dbReference type="PROSITE" id="PS51695"/>
    </source>
</evidence>
<evidence type="ECO:0000313" key="11">
    <source>
        <dbReference type="Proteomes" id="UP000567293"/>
    </source>
</evidence>
<dbReference type="Proteomes" id="UP000567293">
    <property type="component" value="Unassembled WGS sequence"/>
</dbReference>
<comment type="caution">
    <text evidence="10">The sequence shown here is derived from an EMBL/GenBank/DDBJ whole genome shotgun (WGS) entry which is preliminary data.</text>
</comment>
<dbReference type="AlphaFoldDB" id="A0A7V8SWI2"/>
<comment type="cofactor">
    <cofactor evidence="1">
        <name>Ca(2+)</name>
        <dbReference type="ChEBI" id="CHEBI:29108"/>
    </cofactor>
</comment>
<dbReference type="InterPro" id="IPR036852">
    <property type="entry name" value="Peptidase_S8/S53_dom_sf"/>
</dbReference>
<sequence>MSQKWKLSLLTLATGGVVCILHSGCLAAQSSQALPSRIVAAGQSSLVTLPGNRHPLANLANDRGRVASNVPMERMLLVLKRDPTLGADLQQLITDQQDASSPRYHAWLTPQEVGDRFGPSPSERRSVASWLQSQGFAVNRVSQSGMVIEFSGTAGQVETAFHTEIHRYFARGQLHYANASDPQIPAALAPVVAGVSTLHSFEKRPPLLQLGTASRIGNTSTWQPNFTFNSPSGALHFLAPGDLARIYNLTPLFQAGIDGTGQSIAIVARSNVNLSDMQIFHLAFGLQFTAPQVILNGPDPGSLSNPDETEADLDVEWSGAMAPKATIKLVVSASTNTTDGVDLSAEYIVEHNLAPVMSTSFGACEASLGTAERAFYTNLWQQAAAQGITAIVSSGDSGAAACDDPSEGPATHGAAVSGLASTPYNIAVGGTQFNENGADSTYWSSTNGPDQSSVLGYIPENVWNESCSSPCFFVNLFASGGGASAFYPKPSWQAGPGVPNDGMRDIPDVSLAAAGGHDGYLVCQDGACITDSSGQLISAFVVGGTSASAPSFAGIMALVNQKTGSRQGQGNFVLYPLAAAQNAANCDSSTGPQVSCTFNDVTQGSNDVPGQAGASATPGYDLATGLGSVNAANLVSSWTNVTFRGSSATLQLSPTSITHGQPVSVSVS</sequence>
<reference evidence="10" key="1">
    <citation type="submission" date="2020-06" db="EMBL/GenBank/DDBJ databases">
        <title>Legume-microbial interactions unlock mineral nutrients during tropical forest succession.</title>
        <authorList>
            <person name="Epihov D.Z."/>
        </authorList>
    </citation>
    <scope>NUCLEOTIDE SEQUENCE [LARGE SCALE GENOMIC DNA]</scope>
    <source>
        <strain evidence="10">Pan2503</strain>
    </source>
</reference>
<protein>
    <submittedName>
        <fullName evidence="10">S8/S53 family peptidase</fullName>
    </submittedName>
</protein>
<dbReference type="Gene3D" id="3.40.50.200">
    <property type="entry name" value="Peptidase S8/S53 domain"/>
    <property type="match status" value="1"/>
</dbReference>
<keyword evidence="4" id="KW-0378">Hydrolase</keyword>
<dbReference type="PROSITE" id="PS51695">
    <property type="entry name" value="SEDOLISIN"/>
    <property type="match status" value="1"/>
</dbReference>
<keyword evidence="5" id="KW-0720">Serine protease</keyword>
<dbReference type="PROSITE" id="PS00138">
    <property type="entry name" value="SUBTILASE_SER"/>
    <property type="match status" value="1"/>
</dbReference>
<feature type="non-terminal residue" evidence="10">
    <location>
        <position position="668"/>
    </location>
</feature>
<dbReference type="CDD" id="cd04056">
    <property type="entry name" value="Peptidases_S53"/>
    <property type="match status" value="1"/>
</dbReference>
<evidence type="ECO:0000256" key="4">
    <source>
        <dbReference type="ARBA" id="ARBA00022801"/>
    </source>
</evidence>
<dbReference type="PANTHER" id="PTHR14218">
    <property type="entry name" value="PROTEASE S8 TRIPEPTIDYL PEPTIDASE I CLN2"/>
    <property type="match status" value="1"/>
</dbReference>
<gene>
    <name evidence="10" type="ORF">HRJ53_07970</name>
</gene>
<feature type="domain" description="Peptidase S53" evidence="9">
    <location>
        <begin position="237"/>
        <end position="641"/>
    </location>
</feature>
<dbReference type="GO" id="GO:0006508">
    <property type="term" value="P:proteolysis"/>
    <property type="evidence" value="ECO:0007669"/>
    <property type="project" value="UniProtKB-KW"/>
</dbReference>
<dbReference type="PANTHER" id="PTHR14218:SF15">
    <property type="entry name" value="TRIPEPTIDYL-PEPTIDASE 1"/>
    <property type="match status" value="1"/>
</dbReference>
<evidence type="ECO:0000256" key="5">
    <source>
        <dbReference type="ARBA" id="ARBA00022825"/>
    </source>
</evidence>
<dbReference type="GO" id="GO:0046872">
    <property type="term" value="F:metal ion binding"/>
    <property type="evidence" value="ECO:0007669"/>
    <property type="project" value="UniProtKB-KW"/>
</dbReference>
<evidence type="ECO:0000256" key="3">
    <source>
        <dbReference type="ARBA" id="ARBA00022723"/>
    </source>
</evidence>
<evidence type="ECO:0000256" key="6">
    <source>
        <dbReference type="ARBA" id="ARBA00022837"/>
    </source>
</evidence>
<dbReference type="SMART" id="SM00944">
    <property type="entry name" value="Pro-kuma_activ"/>
    <property type="match status" value="1"/>
</dbReference>